<dbReference type="Gene3D" id="3.40.50.2000">
    <property type="entry name" value="Glycogen Phosphorylase B"/>
    <property type="match status" value="2"/>
</dbReference>
<dbReference type="Proteomes" id="UP000033965">
    <property type="component" value="Unassembled WGS sequence"/>
</dbReference>
<evidence type="ECO:0000313" key="4">
    <source>
        <dbReference type="Proteomes" id="UP000033965"/>
    </source>
</evidence>
<name>A0A0G1VP70_9BACT</name>
<organism evidence="3 4">
    <name type="scientific">Candidatus Kaiserbacteria bacterium GW2011_GWA2_49_19</name>
    <dbReference type="NCBI Taxonomy" id="1618669"/>
    <lineage>
        <taxon>Bacteria</taxon>
        <taxon>Candidatus Kaiseribacteriota</taxon>
    </lineage>
</organism>
<dbReference type="Pfam" id="PF00534">
    <property type="entry name" value="Glycos_transf_1"/>
    <property type="match status" value="1"/>
</dbReference>
<feature type="domain" description="Glycosyl transferase family 1" evidence="1">
    <location>
        <begin position="217"/>
        <end position="385"/>
    </location>
</feature>
<feature type="domain" description="Glycosyltransferase subfamily 4-like N-terminal" evidence="2">
    <location>
        <begin position="21"/>
        <end position="204"/>
    </location>
</feature>
<dbReference type="EMBL" id="LCPZ01000019">
    <property type="protein sequence ID" value="KKW08085.1"/>
    <property type="molecule type" value="Genomic_DNA"/>
</dbReference>
<dbReference type="AlphaFoldDB" id="A0A0G1VP70"/>
<comment type="caution">
    <text evidence="3">The sequence shown here is derived from an EMBL/GenBank/DDBJ whole genome shotgun (WGS) entry which is preliminary data.</text>
</comment>
<dbReference type="PANTHER" id="PTHR45947:SF3">
    <property type="entry name" value="SULFOQUINOVOSYL TRANSFERASE SQD2"/>
    <property type="match status" value="1"/>
</dbReference>
<dbReference type="SUPFAM" id="SSF53756">
    <property type="entry name" value="UDP-Glycosyltransferase/glycogen phosphorylase"/>
    <property type="match status" value="1"/>
</dbReference>
<accession>A0A0G1VP70</accession>
<dbReference type="InterPro" id="IPR050194">
    <property type="entry name" value="Glycosyltransferase_grp1"/>
</dbReference>
<dbReference type="CDD" id="cd03801">
    <property type="entry name" value="GT4_PimA-like"/>
    <property type="match status" value="1"/>
</dbReference>
<reference evidence="3 4" key="1">
    <citation type="journal article" date="2015" name="Nature">
        <title>rRNA introns, odd ribosomes, and small enigmatic genomes across a large radiation of phyla.</title>
        <authorList>
            <person name="Brown C.T."/>
            <person name="Hug L.A."/>
            <person name="Thomas B.C."/>
            <person name="Sharon I."/>
            <person name="Castelle C.J."/>
            <person name="Singh A."/>
            <person name="Wilkins M.J."/>
            <person name="Williams K.H."/>
            <person name="Banfield J.F."/>
        </authorList>
    </citation>
    <scope>NUCLEOTIDE SEQUENCE [LARGE SCALE GENOMIC DNA]</scope>
</reference>
<gene>
    <name evidence="3" type="ORF">UY44_C0019G0005</name>
</gene>
<dbReference type="PANTHER" id="PTHR45947">
    <property type="entry name" value="SULFOQUINOVOSYL TRANSFERASE SQD2"/>
    <property type="match status" value="1"/>
</dbReference>
<sequence>MANEHNKKRILIFSLTYHPFIGGAEIAIKEITDRISASEYEFDMITLRFDKNLPEVERIGNVTVHRIGMTTDSPNISDRRIPFTARLSKILFPFFSFLKARSLHKQNAYSAIWAMMANHAAFGALLFKYANPLVPYFLELQDGNTLRQVKARQPILFLLWPFYKRLYLKADFIKAISHFIEKLARNIGFLGPIAVIPNAVDFARFSLPVSKEMEVELKSKFGKKLGDIFLFTASRLVLSRGVEDIIRALALLPPHVKLLVAGSGEDREKLEKIAKVSGVANRVIFAGQVAHANLPAYYKISDIFVRPSLIEGFGSSFVEAFAAGIPVVATPVGGIPDFLFDPERNPNKPATGLFCEPRNPESIARAVARYMKEPALVAEVVQNAKALVERKYDWSTIAINVKTKIFDVIV</sequence>
<evidence type="ECO:0000259" key="2">
    <source>
        <dbReference type="Pfam" id="PF13439"/>
    </source>
</evidence>
<dbReference type="InterPro" id="IPR028098">
    <property type="entry name" value="Glyco_trans_4-like_N"/>
</dbReference>
<evidence type="ECO:0000259" key="1">
    <source>
        <dbReference type="Pfam" id="PF00534"/>
    </source>
</evidence>
<dbReference type="InterPro" id="IPR001296">
    <property type="entry name" value="Glyco_trans_1"/>
</dbReference>
<proteinExistence type="predicted"/>
<dbReference type="GO" id="GO:0016757">
    <property type="term" value="F:glycosyltransferase activity"/>
    <property type="evidence" value="ECO:0007669"/>
    <property type="project" value="InterPro"/>
</dbReference>
<keyword evidence="3" id="KW-0808">Transferase</keyword>
<dbReference type="Pfam" id="PF13439">
    <property type="entry name" value="Glyco_transf_4"/>
    <property type="match status" value="1"/>
</dbReference>
<evidence type="ECO:0000313" key="3">
    <source>
        <dbReference type="EMBL" id="KKW08085.1"/>
    </source>
</evidence>
<protein>
    <submittedName>
        <fullName evidence="3">Glycosyltransferase, family 4</fullName>
    </submittedName>
</protein>